<dbReference type="PANTHER" id="PTHR46757:SF2">
    <property type="entry name" value="OS05G0346100 PROTEIN"/>
    <property type="match status" value="1"/>
</dbReference>
<dbReference type="SMART" id="SM00312">
    <property type="entry name" value="PX"/>
    <property type="match status" value="1"/>
</dbReference>
<dbReference type="GO" id="GO:0035091">
    <property type="term" value="F:phosphatidylinositol binding"/>
    <property type="evidence" value="ECO:0007669"/>
    <property type="project" value="InterPro"/>
</dbReference>
<evidence type="ECO:0000256" key="1">
    <source>
        <dbReference type="SAM" id="Coils"/>
    </source>
</evidence>
<dbReference type="InterPro" id="IPR027267">
    <property type="entry name" value="AH/BAR_dom_sf"/>
</dbReference>
<dbReference type="GO" id="GO:0016020">
    <property type="term" value="C:membrane"/>
    <property type="evidence" value="ECO:0007669"/>
    <property type="project" value="UniProtKB-ARBA"/>
</dbReference>
<dbReference type="PROSITE" id="PS50195">
    <property type="entry name" value="PX"/>
    <property type="match status" value="1"/>
</dbReference>
<dbReference type="Proteomes" id="UP000636800">
    <property type="component" value="Chromosome 5"/>
</dbReference>
<dbReference type="GO" id="GO:0005768">
    <property type="term" value="C:endosome"/>
    <property type="evidence" value="ECO:0007669"/>
    <property type="project" value="UniProtKB-ARBA"/>
</dbReference>
<dbReference type="SUPFAM" id="SSF64268">
    <property type="entry name" value="PX domain"/>
    <property type="match status" value="1"/>
</dbReference>
<organism evidence="3 4">
    <name type="scientific">Vanilla planifolia</name>
    <name type="common">Vanilla</name>
    <dbReference type="NCBI Taxonomy" id="51239"/>
    <lineage>
        <taxon>Eukaryota</taxon>
        <taxon>Viridiplantae</taxon>
        <taxon>Streptophyta</taxon>
        <taxon>Embryophyta</taxon>
        <taxon>Tracheophyta</taxon>
        <taxon>Spermatophyta</taxon>
        <taxon>Magnoliopsida</taxon>
        <taxon>Liliopsida</taxon>
        <taxon>Asparagales</taxon>
        <taxon>Orchidaceae</taxon>
        <taxon>Vanilloideae</taxon>
        <taxon>Vanilleae</taxon>
        <taxon>Vanilla</taxon>
    </lineage>
</organism>
<dbReference type="InterPro" id="IPR001683">
    <property type="entry name" value="PX_dom"/>
</dbReference>
<feature type="coiled-coil region" evidence="1">
    <location>
        <begin position="411"/>
        <end position="473"/>
    </location>
</feature>
<dbReference type="AlphaFoldDB" id="A0A835V0R1"/>
<protein>
    <recommendedName>
        <fullName evidence="2">PX domain-containing protein</fullName>
    </recommendedName>
</protein>
<dbReference type="PANTHER" id="PTHR46757">
    <property type="entry name" value="SORTING NEXIN-RELATED"/>
    <property type="match status" value="1"/>
</dbReference>
<reference evidence="3 4" key="1">
    <citation type="journal article" date="2020" name="Nat. Food">
        <title>A phased Vanilla planifolia genome enables genetic improvement of flavour and production.</title>
        <authorList>
            <person name="Hasing T."/>
            <person name="Tang H."/>
            <person name="Brym M."/>
            <person name="Khazi F."/>
            <person name="Huang T."/>
            <person name="Chambers A.H."/>
        </authorList>
    </citation>
    <scope>NUCLEOTIDE SEQUENCE [LARGE SCALE GENOMIC DNA]</scope>
    <source>
        <tissue evidence="3">Leaf</tissue>
    </source>
</reference>
<comment type="caution">
    <text evidence="3">The sequence shown here is derived from an EMBL/GenBank/DDBJ whole genome shotgun (WGS) entry which is preliminary data.</text>
</comment>
<dbReference type="Gene3D" id="3.30.1520.10">
    <property type="entry name" value="Phox-like domain"/>
    <property type="match status" value="1"/>
</dbReference>
<evidence type="ECO:0000259" key="2">
    <source>
        <dbReference type="PROSITE" id="PS50195"/>
    </source>
</evidence>
<keyword evidence="1" id="KW-0175">Coiled coil</keyword>
<proteinExistence type="predicted"/>
<dbReference type="InterPro" id="IPR015404">
    <property type="entry name" value="Vps5_C"/>
</dbReference>
<dbReference type="InterPro" id="IPR044279">
    <property type="entry name" value="SNX2A/B"/>
</dbReference>
<sequence length="526" mass="58344">MMGPEAPSGFDPPLSSEVMECLPLSSTSSTSSYASAYRSVVTGDSFLFPSSSTLSSSSSFVDPPSYADAVFRPLQHHNGSNYSSISAAVTSRSGRASTSEYLEITVSDPQKENDAAASLVPGGGAYVTYLIISRTRGAAAAYSVRRRFRDVVTLADRLAGSYRGFFIPLRPDKGVVEGQVMQKQEFVEQRRDALEKYLQRLAAHPVIGHSEELRVFLRTLGKLPLLPDVASRMLDGAVQLPKQFFGDGCMTPQDAVQPARGGRDLLRMLKELKQSVTNDWGSVKPLVGEEDKEFLERKDWMQEFALQLNATSEKAEVLVKAQQDTGETMGELGLAFIKLLKLENDEAVYESQKVGASEAKSFATAAVKASRFFRELNSQTIKHLETLHEYIGLMLSIRNAFSERSDALLTVQTLLSDISSLRARADKLEAASARIFGGDESRVRKVEEIRKKITVIEDAKECATREYEKIKENNKYELDRFEKERHDDFLSMLRGLAINQAGYFEKIADVWGTVANDMSHYAKETS</sequence>
<dbReference type="Pfam" id="PF09325">
    <property type="entry name" value="Vps5"/>
    <property type="match status" value="1"/>
</dbReference>
<dbReference type="InterPro" id="IPR036871">
    <property type="entry name" value="PX_dom_sf"/>
</dbReference>
<name>A0A835V0R1_VANPL</name>
<dbReference type="SUPFAM" id="SSF103657">
    <property type="entry name" value="BAR/IMD domain-like"/>
    <property type="match status" value="1"/>
</dbReference>
<evidence type="ECO:0000313" key="4">
    <source>
        <dbReference type="Proteomes" id="UP000636800"/>
    </source>
</evidence>
<keyword evidence="4" id="KW-1185">Reference proteome</keyword>
<dbReference type="Gene3D" id="1.20.1270.60">
    <property type="entry name" value="Arfaptin homology (AH) domain/BAR domain"/>
    <property type="match status" value="1"/>
</dbReference>
<dbReference type="Pfam" id="PF00787">
    <property type="entry name" value="PX"/>
    <property type="match status" value="1"/>
</dbReference>
<feature type="domain" description="PX" evidence="2">
    <location>
        <begin position="107"/>
        <end position="224"/>
    </location>
</feature>
<dbReference type="EMBL" id="JADCNL010000005">
    <property type="protein sequence ID" value="KAG0481147.1"/>
    <property type="molecule type" value="Genomic_DNA"/>
</dbReference>
<gene>
    <name evidence="3" type="ORF">HPP92_012005</name>
</gene>
<evidence type="ECO:0000313" key="3">
    <source>
        <dbReference type="EMBL" id="KAG0481147.1"/>
    </source>
</evidence>
<dbReference type="CDD" id="cd06865">
    <property type="entry name" value="PX_SNX_like"/>
    <property type="match status" value="1"/>
</dbReference>
<accession>A0A835V0R1</accession>
<dbReference type="CDD" id="cd07596">
    <property type="entry name" value="BAR_SNX"/>
    <property type="match status" value="1"/>
</dbReference>